<evidence type="ECO:0000313" key="2">
    <source>
        <dbReference type="EMBL" id="GFH12903.1"/>
    </source>
</evidence>
<dbReference type="PROSITE" id="PS00018">
    <property type="entry name" value="EF_HAND_1"/>
    <property type="match status" value="1"/>
</dbReference>
<dbReference type="SUPFAM" id="SSF47473">
    <property type="entry name" value="EF-hand"/>
    <property type="match status" value="1"/>
</dbReference>
<dbReference type="Proteomes" id="UP000485058">
    <property type="component" value="Unassembled WGS sequence"/>
</dbReference>
<sequence>FTSEEANSIFGKVDTDGGGSVSLVEFEVWWIESQRQQSTRYSHAVELTLDALLINLKAMIALLEREELHSHVAFY</sequence>
<dbReference type="InterPro" id="IPR018247">
    <property type="entry name" value="EF_Hand_1_Ca_BS"/>
</dbReference>
<keyword evidence="3" id="KW-1185">Reference proteome</keyword>
<dbReference type="Gene3D" id="1.10.238.10">
    <property type="entry name" value="EF-hand"/>
    <property type="match status" value="1"/>
</dbReference>
<name>A0A699YRT5_HAELA</name>
<comment type="caution">
    <text evidence="2">The sequence shown here is derived from an EMBL/GenBank/DDBJ whole genome shotgun (WGS) entry which is preliminary data.</text>
</comment>
<protein>
    <submittedName>
        <fullName evidence="2">EF-hand domain-containing protein</fullName>
    </submittedName>
</protein>
<feature type="non-terminal residue" evidence="2">
    <location>
        <position position="75"/>
    </location>
</feature>
<keyword evidence="1" id="KW-0106">Calcium</keyword>
<organism evidence="2 3">
    <name type="scientific">Haematococcus lacustris</name>
    <name type="common">Green alga</name>
    <name type="synonym">Haematococcus pluvialis</name>
    <dbReference type="NCBI Taxonomy" id="44745"/>
    <lineage>
        <taxon>Eukaryota</taxon>
        <taxon>Viridiplantae</taxon>
        <taxon>Chlorophyta</taxon>
        <taxon>core chlorophytes</taxon>
        <taxon>Chlorophyceae</taxon>
        <taxon>CS clade</taxon>
        <taxon>Chlamydomonadales</taxon>
        <taxon>Haematococcaceae</taxon>
        <taxon>Haematococcus</taxon>
    </lineage>
</organism>
<proteinExistence type="predicted"/>
<accession>A0A699YRT5</accession>
<evidence type="ECO:0000313" key="3">
    <source>
        <dbReference type="Proteomes" id="UP000485058"/>
    </source>
</evidence>
<evidence type="ECO:0000256" key="1">
    <source>
        <dbReference type="ARBA" id="ARBA00022837"/>
    </source>
</evidence>
<dbReference type="InterPro" id="IPR011992">
    <property type="entry name" value="EF-hand-dom_pair"/>
</dbReference>
<gene>
    <name evidence="2" type="ORF">HaLaN_08682</name>
</gene>
<dbReference type="AlphaFoldDB" id="A0A699YRT5"/>
<dbReference type="EMBL" id="BLLF01000553">
    <property type="protein sequence ID" value="GFH12903.1"/>
    <property type="molecule type" value="Genomic_DNA"/>
</dbReference>
<reference evidence="2 3" key="1">
    <citation type="submission" date="2020-02" db="EMBL/GenBank/DDBJ databases">
        <title>Draft genome sequence of Haematococcus lacustris strain NIES-144.</title>
        <authorList>
            <person name="Morimoto D."/>
            <person name="Nakagawa S."/>
            <person name="Yoshida T."/>
            <person name="Sawayama S."/>
        </authorList>
    </citation>
    <scope>NUCLEOTIDE SEQUENCE [LARGE SCALE GENOMIC DNA]</scope>
    <source>
        <strain evidence="2 3">NIES-144</strain>
    </source>
</reference>
<feature type="non-terminal residue" evidence="2">
    <location>
        <position position="1"/>
    </location>
</feature>